<organism evidence="9 10">
    <name type="scientific">Steroidobacter agaridevorans</name>
    <dbReference type="NCBI Taxonomy" id="2695856"/>
    <lineage>
        <taxon>Bacteria</taxon>
        <taxon>Pseudomonadati</taxon>
        <taxon>Pseudomonadota</taxon>
        <taxon>Gammaproteobacteria</taxon>
        <taxon>Steroidobacterales</taxon>
        <taxon>Steroidobacteraceae</taxon>
        <taxon>Steroidobacter</taxon>
    </lineage>
</organism>
<dbReference type="InterPro" id="IPR050597">
    <property type="entry name" value="Cytochrome_c_Oxidase_Subunit"/>
</dbReference>
<comment type="caution">
    <text evidence="9">The sequence shown here is derived from an EMBL/GenBank/DDBJ whole genome shotgun (WGS) entry which is preliminary data.</text>
</comment>
<dbReference type="AlphaFoldDB" id="A0A829YAI3"/>
<dbReference type="InterPro" id="IPR009056">
    <property type="entry name" value="Cyt_c-like_dom"/>
</dbReference>
<evidence type="ECO:0000256" key="5">
    <source>
        <dbReference type="ARBA" id="ARBA00023004"/>
    </source>
</evidence>
<keyword evidence="4" id="KW-0249">Electron transport</keyword>
<dbReference type="SUPFAM" id="SSF46626">
    <property type="entry name" value="Cytochrome c"/>
    <property type="match status" value="1"/>
</dbReference>
<evidence type="ECO:0000259" key="8">
    <source>
        <dbReference type="PROSITE" id="PS51007"/>
    </source>
</evidence>
<dbReference type="PROSITE" id="PS51257">
    <property type="entry name" value="PROKAR_LIPOPROTEIN"/>
    <property type="match status" value="1"/>
</dbReference>
<feature type="signal peptide" evidence="7">
    <location>
        <begin position="1"/>
        <end position="22"/>
    </location>
</feature>
<dbReference type="GO" id="GO:0046872">
    <property type="term" value="F:metal ion binding"/>
    <property type="evidence" value="ECO:0007669"/>
    <property type="project" value="UniProtKB-KW"/>
</dbReference>
<gene>
    <name evidence="9" type="ORF">GCM10011487_23090</name>
</gene>
<dbReference type="Proteomes" id="UP000445000">
    <property type="component" value="Unassembled WGS sequence"/>
</dbReference>
<dbReference type="GO" id="GO:0009055">
    <property type="term" value="F:electron transfer activity"/>
    <property type="evidence" value="ECO:0007669"/>
    <property type="project" value="InterPro"/>
</dbReference>
<reference evidence="10" key="1">
    <citation type="submission" date="2020-01" db="EMBL/GenBank/DDBJ databases">
        <title>'Steroidobacter agaridevorans' sp. nov., agar-degrading bacteria isolated from rhizosphere soils.</title>
        <authorList>
            <person name="Ikenaga M."/>
            <person name="Kataoka M."/>
            <person name="Murouchi A."/>
            <person name="Katsuragi S."/>
            <person name="Sakai M."/>
        </authorList>
    </citation>
    <scope>NUCLEOTIDE SEQUENCE [LARGE SCALE GENOMIC DNA]</scope>
    <source>
        <strain evidence="10">YU21-B</strain>
    </source>
</reference>
<keyword evidence="1" id="KW-0813">Transport</keyword>
<evidence type="ECO:0000313" key="9">
    <source>
        <dbReference type="EMBL" id="GFE80309.1"/>
    </source>
</evidence>
<evidence type="ECO:0000256" key="1">
    <source>
        <dbReference type="ARBA" id="ARBA00022448"/>
    </source>
</evidence>
<evidence type="ECO:0000256" key="6">
    <source>
        <dbReference type="PROSITE-ProRule" id="PRU00433"/>
    </source>
</evidence>
<evidence type="ECO:0000313" key="10">
    <source>
        <dbReference type="Proteomes" id="UP000445000"/>
    </source>
</evidence>
<dbReference type="RefSeq" id="WP_161812009.1">
    <property type="nucleotide sequence ID" value="NZ_BLJN01000002.1"/>
</dbReference>
<dbReference type="PANTHER" id="PTHR33751">
    <property type="entry name" value="CBB3-TYPE CYTOCHROME C OXIDASE SUBUNIT FIXP"/>
    <property type="match status" value="1"/>
</dbReference>
<protein>
    <recommendedName>
        <fullName evidence="8">Cytochrome c domain-containing protein</fullName>
    </recommendedName>
</protein>
<dbReference type="EMBL" id="BLJN01000002">
    <property type="protein sequence ID" value="GFE80309.1"/>
    <property type="molecule type" value="Genomic_DNA"/>
</dbReference>
<evidence type="ECO:0000256" key="4">
    <source>
        <dbReference type="ARBA" id="ARBA00022982"/>
    </source>
</evidence>
<proteinExistence type="predicted"/>
<dbReference type="PANTHER" id="PTHR33751:SF9">
    <property type="entry name" value="CYTOCHROME C4"/>
    <property type="match status" value="1"/>
</dbReference>
<evidence type="ECO:0000256" key="2">
    <source>
        <dbReference type="ARBA" id="ARBA00022617"/>
    </source>
</evidence>
<dbReference type="PROSITE" id="PS51007">
    <property type="entry name" value="CYTC"/>
    <property type="match status" value="1"/>
</dbReference>
<dbReference type="Pfam" id="PF00034">
    <property type="entry name" value="Cytochrom_C"/>
    <property type="match status" value="1"/>
</dbReference>
<keyword evidence="5 6" id="KW-0408">Iron</keyword>
<name>A0A829YAI3_9GAMM</name>
<sequence>MNRLMHTLVAATLVVAPGLTSAASPPGAASCLGCHTVAADGGPVPALGSFTAEQMVTAMQAFRSGSRSATVMNRIAKGFSDEEIKAIADWYARRKSK</sequence>
<keyword evidence="3 6" id="KW-0479">Metal-binding</keyword>
<evidence type="ECO:0000256" key="7">
    <source>
        <dbReference type="SAM" id="SignalP"/>
    </source>
</evidence>
<keyword evidence="7" id="KW-0732">Signal</keyword>
<dbReference type="GO" id="GO:0020037">
    <property type="term" value="F:heme binding"/>
    <property type="evidence" value="ECO:0007669"/>
    <property type="project" value="InterPro"/>
</dbReference>
<dbReference type="Gene3D" id="1.10.760.10">
    <property type="entry name" value="Cytochrome c-like domain"/>
    <property type="match status" value="1"/>
</dbReference>
<keyword evidence="10" id="KW-1185">Reference proteome</keyword>
<feature type="domain" description="Cytochrome c" evidence="8">
    <location>
        <begin position="13"/>
        <end position="95"/>
    </location>
</feature>
<feature type="chain" id="PRO_5032306201" description="Cytochrome c domain-containing protein" evidence="7">
    <location>
        <begin position="23"/>
        <end position="97"/>
    </location>
</feature>
<accession>A0A829YAI3</accession>
<keyword evidence="2 6" id="KW-0349">Heme</keyword>
<dbReference type="InterPro" id="IPR036909">
    <property type="entry name" value="Cyt_c-like_dom_sf"/>
</dbReference>
<evidence type="ECO:0000256" key="3">
    <source>
        <dbReference type="ARBA" id="ARBA00022723"/>
    </source>
</evidence>